<sequence length="309" mass="33812">MNIDRLDLNLLRVFNIVYEERNLQRASRRLNLSHSAISHALGRLREALGDELFVRTAGGMQPTARAQAMAAPLRNALLQISGALGNEPFAPATAQRDFVIAATDYVTLLLLERLSAQLQELAPLANLVIRPSTRIDLAGQLDLGRIDVAIGVFADIPPRFSAMTLWTQTDTLSMRPGHPLAGRKVTAEDLATYPLIAVSLGGVEEGAVDGFLSERGLARESDMFDRAALPETARLRMLVPHSLAVPSLLRSSDMLAVLPSSLSELFAEREGLPAAPLPYPARSRQMQAIWHNRSDSDPALTWLRSQISR</sequence>
<reference evidence="6 7" key="1">
    <citation type="submission" date="2019-12" db="EMBL/GenBank/DDBJ databases">
        <title>Novel species isolated from a subtropical stream in China.</title>
        <authorList>
            <person name="Lu H."/>
        </authorList>
    </citation>
    <scope>NUCLEOTIDE SEQUENCE [LARGE SCALE GENOMIC DNA]</scope>
    <source>
        <strain evidence="6 7">FT127W</strain>
    </source>
</reference>
<dbReference type="GO" id="GO:0003700">
    <property type="term" value="F:DNA-binding transcription factor activity"/>
    <property type="evidence" value="ECO:0007669"/>
    <property type="project" value="InterPro"/>
</dbReference>
<dbReference type="SUPFAM" id="SSF46785">
    <property type="entry name" value="Winged helix' DNA-binding domain"/>
    <property type="match status" value="1"/>
</dbReference>
<evidence type="ECO:0000313" key="6">
    <source>
        <dbReference type="EMBL" id="MYN09790.1"/>
    </source>
</evidence>
<dbReference type="SUPFAM" id="SSF53850">
    <property type="entry name" value="Periplasmic binding protein-like II"/>
    <property type="match status" value="1"/>
</dbReference>
<name>A0A7X4KPD3_9BURK</name>
<dbReference type="InterPro" id="IPR036390">
    <property type="entry name" value="WH_DNA-bd_sf"/>
</dbReference>
<keyword evidence="2" id="KW-0805">Transcription regulation</keyword>
<dbReference type="Gene3D" id="3.40.190.10">
    <property type="entry name" value="Periplasmic binding protein-like II"/>
    <property type="match status" value="2"/>
</dbReference>
<keyword evidence="3" id="KW-0238">DNA-binding</keyword>
<evidence type="ECO:0000256" key="2">
    <source>
        <dbReference type="ARBA" id="ARBA00023015"/>
    </source>
</evidence>
<dbReference type="AlphaFoldDB" id="A0A7X4KPD3"/>
<protein>
    <submittedName>
        <fullName evidence="6">LysR family transcriptional regulator</fullName>
    </submittedName>
</protein>
<organism evidence="6 7">
    <name type="scientific">Pseudoduganella aquatica</name>
    <dbReference type="NCBI Taxonomy" id="2660641"/>
    <lineage>
        <taxon>Bacteria</taxon>
        <taxon>Pseudomonadati</taxon>
        <taxon>Pseudomonadota</taxon>
        <taxon>Betaproteobacteria</taxon>
        <taxon>Burkholderiales</taxon>
        <taxon>Oxalobacteraceae</taxon>
        <taxon>Telluria group</taxon>
        <taxon>Pseudoduganella</taxon>
    </lineage>
</organism>
<dbReference type="Pfam" id="PF00126">
    <property type="entry name" value="HTH_1"/>
    <property type="match status" value="1"/>
</dbReference>
<evidence type="ECO:0000256" key="1">
    <source>
        <dbReference type="ARBA" id="ARBA00009437"/>
    </source>
</evidence>
<feature type="domain" description="HTH lysR-type" evidence="5">
    <location>
        <begin position="6"/>
        <end position="63"/>
    </location>
</feature>
<comment type="caution">
    <text evidence="6">The sequence shown here is derived from an EMBL/GenBank/DDBJ whole genome shotgun (WGS) entry which is preliminary data.</text>
</comment>
<dbReference type="Gene3D" id="1.10.10.10">
    <property type="entry name" value="Winged helix-like DNA-binding domain superfamily/Winged helix DNA-binding domain"/>
    <property type="match status" value="1"/>
</dbReference>
<proteinExistence type="inferred from homology"/>
<dbReference type="RefSeq" id="WP_161074089.1">
    <property type="nucleotide sequence ID" value="NZ_WWCU01000027.1"/>
</dbReference>
<dbReference type="PROSITE" id="PS50931">
    <property type="entry name" value="HTH_LYSR"/>
    <property type="match status" value="1"/>
</dbReference>
<keyword evidence="7" id="KW-1185">Reference proteome</keyword>
<dbReference type="InterPro" id="IPR000847">
    <property type="entry name" value="LysR_HTH_N"/>
</dbReference>
<evidence type="ECO:0000256" key="4">
    <source>
        <dbReference type="ARBA" id="ARBA00023163"/>
    </source>
</evidence>
<dbReference type="PRINTS" id="PR00039">
    <property type="entry name" value="HTHLYSR"/>
</dbReference>
<dbReference type="Pfam" id="PF03466">
    <property type="entry name" value="LysR_substrate"/>
    <property type="match status" value="1"/>
</dbReference>
<dbReference type="InterPro" id="IPR005119">
    <property type="entry name" value="LysR_subst-bd"/>
</dbReference>
<dbReference type="PANTHER" id="PTHR30118">
    <property type="entry name" value="HTH-TYPE TRANSCRIPTIONAL REGULATOR LEUO-RELATED"/>
    <property type="match status" value="1"/>
</dbReference>
<dbReference type="InterPro" id="IPR050389">
    <property type="entry name" value="LysR-type_TF"/>
</dbReference>
<dbReference type="EMBL" id="WWCU01000027">
    <property type="protein sequence ID" value="MYN09790.1"/>
    <property type="molecule type" value="Genomic_DNA"/>
</dbReference>
<evidence type="ECO:0000313" key="7">
    <source>
        <dbReference type="Proteomes" id="UP000450676"/>
    </source>
</evidence>
<comment type="similarity">
    <text evidence="1">Belongs to the LysR transcriptional regulatory family.</text>
</comment>
<accession>A0A7X4KPD3</accession>
<dbReference type="Proteomes" id="UP000450676">
    <property type="component" value="Unassembled WGS sequence"/>
</dbReference>
<dbReference type="PANTHER" id="PTHR30118:SF15">
    <property type="entry name" value="TRANSCRIPTIONAL REGULATORY PROTEIN"/>
    <property type="match status" value="1"/>
</dbReference>
<gene>
    <name evidence="6" type="ORF">GTP77_20930</name>
</gene>
<evidence type="ECO:0000259" key="5">
    <source>
        <dbReference type="PROSITE" id="PS50931"/>
    </source>
</evidence>
<dbReference type="GO" id="GO:0003677">
    <property type="term" value="F:DNA binding"/>
    <property type="evidence" value="ECO:0007669"/>
    <property type="project" value="UniProtKB-KW"/>
</dbReference>
<evidence type="ECO:0000256" key="3">
    <source>
        <dbReference type="ARBA" id="ARBA00023125"/>
    </source>
</evidence>
<dbReference type="InterPro" id="IPR036388">
    <property type="entry name" value="WH-like_DNA-bd_sf"/>
</dbReference>
<keyword evidence="4" id="KW-0804">Transcription</keyword>